<dbReference type="Pfam" id="PF06055">
    <property type="entry name" value="ExoD"/>
    <property type="match status" value="1"/>
</dbReference>
<keyword evidence="3" id="KW-1185">Reference proteome</keyword>
<dbReference type="STRING" id="996342.SAMN05443551_0454"/>
<dbReference type="PANTHER" id="PTHR41795">
    <property type="entry name" value="EXOPOLYSACCHARIDE SYNTHESIS PROTEIN"/>
    <property type="match status" value="1"/>
</dbReference>
<dbReference type="EMBL" id="FQXC01000001">
    <property type="protein sequence ID" value="SHG74473.1"/>
    <property type="molecule type" value="Genomic_DNA"/>
</dbReference>
<name>A0A1M5MCM2_9RHOB</name>
<reference evidence="2 3" key="1">
    <citation type="submission" date="2016-11" db="EMBL/GenBank/DDBJ databases">
        <authorList>
            <person name="Jaros S."/>
            <person name="Januszkiewicz K."/>
            <person name="Wedrychowicz H."/>
        </authorList>
    </citation>
    <scope>NUCLEOTIDE SEQUENCE [LARGE SCALE GENOMIC DNA]</scope>
    <source>
        <strain evidence="2 3">DSM 29431</strain>
    </source>
</reference>
<feature type="transmembrane region" description="Helical" evidence="1">
    <location>
        <begin position="185"/>
        <end position="206"/>
    </location>
</feature>
<protein>
    <submittedName>
        <fullName evidence="2">Uncharacterized conserved protein</fullName>
    </submittedName>
</protein>
<dbReference type="RefSeq" id="WP_084066063.1">
    <property type="nucleotide sequence ID" value="NZ_FQXC01000001.1"/>
</dbReference>
<dbReference type="PANTHER" id="PTHR41795:SF1">
    <property type="entry name" value="EXOPOLYSACCHARIDE SYNTHESIS PROTEIN"/>
    <property type="match status" value="1"/>
</dbReference>
<evidence type="ECO:0000313" key="2">
    <source>
        <dbReference type="EMBL" id="SHG74473.1"/>
    </source>
</evidence>
<evidence type="ECO:0000256" key="1">
    <source>
        <dbReference type="SAM" id="Phobius"/>
    </source>
</evidence>
<dbReference type="PIRSF" id="PIRSF033239">
    <property type="entry name" value="ExoD"/>
    <property type="match status" value="1"/>
</dbReference>
<sequence>MTPVPAAPRSLVELLNTLDPDHPQKPPGLPSIEGEDGLTIQQMLDRVGPRSFGAVLLVPALILVSPLSIIPLMPTLGGLIILTIATQAFFGRRHLWLPKFLAARHLSTEQLKKVVNNLRKPATWLDNFSRNRLTFLTAPPLDRFALLAVMCVAATWPFLEIVPMFTSISAGGVALVAFSMMVRDGIVLIAGYSVLAGTLIFVLRLVTGIF</sequence>
<evidence type="ECO:0000313" key="3">
    <source>
        <dbReference type="Proteomes" id="UP000184221"/>
    </source>
</evidence>
<dbReference type="OrthoDB" id="7949130at2"/>
<feature type="transmembrane region" description="Helical" evidence="1">
    <location>
        <begin position="144"/>
        <end position="165"/>
    </location>
</feature>
<accession>A0A1M5MCM2</accession>
<gene>
    <name evidence="2" type="ORF">SAMN05443551_0454</name>
</gene>
<dbReference type="InterPro" id="IPR010331">
    <property type="entry name" value="ExoD"/>
</dbReference>
<dbReference type="AlphaFoldDB" id="A0A1M5MCM2"/>
<keyword evidence="1" id="KW-1133">Transmembrane helix</keyword>
<proteinExistence type="predicted"/>
<keyword evidence="1" id="KW-0472">Membrane</keyword>
<dbReference type="Proteomes" id="UP000184221">
    <property type="component" value="Unassembled WGS sequence"/>
</dbReference>
<organism evidence="2 3">
    <name type="scientific">Marivita hallyeonensis</name>
    <dbReference type="NCBI Taxonomy" id="996342"/>
    <lineage>
        <taxon>Bacteria</taxon>
        <taxon>Pseudomonadati</taxon>
        <taxon>Pseudomonadota</taxon>
        <taxon>Alphaproteobacteria</taxon>
        <taxon>Rhodobacterales</taxon>
        <taxon>Roseobacteraceae</taxon>
        <taxon>Marivita</taxon>
    </lineage>
</organism>
<keyword evidence="1" id="KW-0812">Transmembrane</keyword>